<evidence type="ECO:0000256" key="1">
    <source>
        <dbReference type="ARBA" id="ARBA00001917"/>
    </source>
</evidence>
<evidence type="ECO:0000313" key="8">
    <source>
        <dbReference type="EMBL" id="OGG44615.1"/>
    </source>
</evidence>
<feature type="non-terminal residue" evidence="8">
    <location>
        <position position="350"/>
    </location>
</feature>
<comment type="cofactor">
    <cofactor evidence="1">
        <name>FMN</name>
        <dbReference type="ChEBI" id="CHEBI:58210"/>
    </cofactor>
</comment>
<dbReference type="InterPro" id="IPR013785">
    <property type="entry name" value="Aldolase_TIM"/>
</dbReference>
<evidence type="ECO:0000259" key="7">
    <source>
        <dbReference type="Pfam" id="PF01180"/>
    </source>
</evidence>
<feature type="domain" description="Dihydroorotate dehydrogenase catalytic" evidence="7">
    <location>
        <begin position="167"/>
        <end position="346"/>
    </location>
</feature>
<evidence type="ECO:0000256" key="4">
    <source>
        <dbReference type="ARBA" id="ARBA00022643"/>
    </source>
</evidence>
<dbReference type="Gene3D" id="3.20.20.70">
    <property type="entry name" value="Aldolase class I"/>
    <property type="match status" value="1"/>
</dbReference>
<dbReference type="EMBL" id="MFKP01000005">
    <property type="protein sequence ID" value="OGG44615.1"/>
    <property type="molecule type" value="Genomic_DNA"/>
</dbReference>
<dbReference type="UniPathway" id="UPA00070"/>
<proteinExistence type="predicted"/>
<accession>A0A1F6C648</accession>
<dbReference type="Proteomes" id="UP000178249">
    <property type="component" value="Unassembled WGS sequence"/>
</dbReference>
<keyword evidence="4" id="KW-0288">FMN</keyword>
<sequence>MALGKPWFNPEKSYDDNFAAGPEGEFGDGAVVDVSVSENYTFFGKPLAFPIGIPAGPLLNGAYVKAALDKGFDLPIHKTVRTRVYASHPWPNVLGVKIEGDLTLEKAQQPLLAKHEYSEPLSITNSFGNPSRDPSFWQKDIAEAVAHARTGQHVLGSWEGTKWEGTSSEDYIEDWVLGAKLLKETGVSAIEANLSCPNEGTANLLCFDAPKVATIADRVKNAVGDLPFIVKVAYFSEDALRDFVKTVGSIVDGIAAINTISAVVVDEKGNQALPGEKRVRSGICGAAIKWAGIDMARRLKLLREELHLKYTIIGVGGVTIPQDFFEYRKAGADIVMSATGAMWNGNLARE</sequence>
<protein>
    <recommendedName>
        <fullName evidence="7">Dihydroorotate dehydrogenase catalytic domain-containing protein</fullName>
    </recommendedName>
</protein>
<comment type="caution">
    <text evidence="8">The sequence shown here is derived from an EMBL/GenBank/DDBJ whole genome shotgun (WGS) entry which is preliminary data.</text>
</comment>
<evidence type="ECO:0000256" key="2">
    <source>
        <dbReference type="ARBA" id="ARBA00004725"/>
    </source>
</evidence>
<dbReference type="GO" id="GO:0004152">
    <property type="term" value="F:dihydroorotate dehydrogenase activity"/>
    <property type="evidence" value="ECO:0007669"/>
    <property type="project" value="InterPro"/>
</dbReference>
<dbReference type="SUPFAM" id="SSF51395">
    <property type="entry name" value="FMN-linked oxidoreductases"/>
    <property type="match status" value="1"/>
</dbReference>
<dbReference type="InterPro" id="IPR005720">
    <property type="entry name" value="Dihydroorotate_DH_cat"/>
</dbReference>
<dbReference type="InterPro" id="IPR012135">
    <property type="entry name" value="Dihydroorotate_DH_1_2"/>
</dbReference>
<dbReference type="Pfam" id="PF01180">
    <property type="entry name" value="DHO_dh"/>
    <property type="match status" value="1"/>
</dbReference>
<dbReference type="GO" id="GO:0006207">
    <property type="term" value="P:'de novo' pyrimidine nucleobase biosynthetic process"/>
    <property type="evidence" value="ECO:0007669"/>
    <property type="project" value="TreeGrafter"/>
</dbReference>
<dbReference type="PIRSF" id="PIRSF000164">
    <property type="entry name" value="DHO_oxidase"/>
    <property type="match status" value="1"/>
</dbReference>
<dbReference type="PANTHER" id="PTHR48109:SF1">
    <property type="entry name" value="DIHYDROOROTATE DEHYDROGENASE (FUMARATE)"/>
    <property type="match status" value="1"/>
</dbReference>
<comment type="pathway">
    <text evidence="2">Pyrimidine metabolism; UMP biosynthesis via de novo pathway.</text>
</comment>
<dbReference type="GO" id="GO:0044205">
    <property type="term" value="P:'de novo' UMP biosynthetic process"/>
    <property type="evidence" value="ECO:0007669"/>
    <property type="project" value="UniProtKB-UniPathway"/>
</dbReference>
<dbReference type="GO" id="GO:0005737">
    <property type="term" value="C:cytoplasm"/>
    <property type="evidence" value="ECO:0007669"/>
    <property type="project" value="InterPro"/>
</dbReference>
<evidence type="ECO:0000256" key="6">
    <source>
        <dbReference type="ARBA" id="ARBA00023002"/>
    </source>
</evidence>
<reference evidence="8 9" key="1">
    <citation type="journal article" date="2016" name="Nat. Commun.">
        <title>Thousands of microbial genomes shed light on interconnected biogeochemical processes in an aquifer system.</title>
        <authorList>
            <person name="Anantharaman K."/>
            <person name="Brown C.T."/>
            <person name="Hug L.A."/>
            <person name="Sharon I."/>
            <person name="Castelle C.J."/>
            <person name="Probst A.J."/>
            <person name="Thomas B.C."/>
            <person name="Singh A."/>
            <person name="Wilkins M.J."/>
            <person name="Karaoz U."/>
            <person name="Brodie E.L."/>
            <person name="Williams K.H."/>
            <person name="Hubbard S.S."/>
            <person name="Banfield J.F."/>
        </authorList>
    </citation>
    <scope>NUCLEOTIDE SEQUENCE [LARGE SCALE GENOMIC DNA]</scope>
</reference>
<name>A0A1F6C648_9BACT</name>
<keyword evidence="5" id="KW-0665">Pyrimidine biosynthesis</keyword>
<dbReference type="AlphaFoldDB" id="A0A1F6C648"/>
<evidence type="ECO:0000256" key="5">
    <source>
        <dbReference type="ARBA" id="ARBA00022975"/>
    </source>
</evidence>
<evidence type="ECO:0000313" key="9">
    <source>
        <dbReference type="Proteomes" id="UP000178249"/>
    </source>
</evidence>
<dbReference type="InterPro" id="IPR050074">
    <property type="entry name" value="DHO_dehydrogenase"/>
</dbReference>
<gene>
    <name evidence="8" type="ORF">A2841_00600</name>
</gene>
<organism evidence="8 9">
    <name type="scientific">Candidatus Kaiserbacteria bacterium RIFCSPHIGHO2_01_FULL_48_10</name>
    <dbReference type="NCBI Taxonomy" id="1798476"/>
    <lineage>
        <taxon>Bacteria</taxon>
        <taxon>Candidatus Kaiseribacteriota</taxon>
    </lineage>
</organism>
<keyword evidence="3" id="KW-0285">Flavoprotein</keyword>
<dbReference type="PANTHER" id="PTHR48109">
    <property type="entry name" value="DIHYDROOROTATE DEHYDROGENASE (QUINONE), MITOCHONDRIAL-RELATED"/>
    <property type="match status" value="1"/>
</dbReference>
<keyword evidence="6" id="KW-0560">Oxidoreductase</keyword>
<evidence type="ECO:0000256" key="3">
    <source>
        <dbReference type="ARBA" id="ARBA00022630"/>
    </source>
</evidence>